<keyword evidence="3 7" id="KW-0812">Transmembrane</keyword>
<comment type="subcellular location">
    <subcellularLocation>
        <location evidence="1">Cell membrane</location>
        <topology evidence="1">Multi-pass membrane protein</topology>
    </subcellularLocation>
</comment>
<feature type="compositionally biased region" description="Basic residues" evidence="6">
    <location>
        <begin position="44"/>
        <end position="75"/>
    </location>
</feature>
<evidence type="ECO:0000256" key="1">
    <source>
        <dbReference type="ARBA" id="ARBA00004651"/>
    </source>
</evidence>
<dbReference type="PANTHER" id="PTHR35007:SF3">
    <property type="entry name" value="POSSIBLE CONSERVED ALANINE RICH MEMBRANE PROTEIN"/>
    <property type="match status" value="1"/>
</dbReference>
<dbReference type="EMBL" id="VENP01000019">
    <property type="protein sequence ID" value="TNU74910.1"/>
    <property type="molecule type" value="Genomic_DNA"/>
</dbReference>
<dbReference type="PANTHER" id="PTHR35007">
    <property type="entry name" value="INTEGRAL MEMBRANE PROTEIN-RELATED"/>
    <property type="match status" value="1"/>
</dbReference>
<feature type="domain" description="Type II secretion system protein GspF" evidence="8">
    <location>
        <begin position="156"/>
        <end position="272"/>
    </location>
</feature>
<evidence type="ECO:0000256" key="7">
    <source>
        <dbReference type="SAM" id="Phobius"/>
    </source>
</evidence>
<evidence type="ECO:0000313" key="9">
    <source>
        <dbReference type="EMBL" id="TNU74910.1"/>
    </source>
</evidence>
<keyword evidence="5 7" id="KW-0472">Membrane</keyword>
<keyword evidence="2" id="KW-1003">Cell membrane</keyword>
<evidence type="ECO:0000256" key="4">
    <source>
        <dbReference type="ARBA" id="ARBA00022989"/>
    </source>
</evidence>
<organism evidence="9 10">
    <name type="scientific">Miniimonas arenae</name>
    <dbReference type="NCBI Taxonomy" id="676201"/>
    <lineage>
        <taxon>Bacteria</taxon>
        <taxon>Bacillati</taxon>
        <taxon>Actinomycetota</taxon>
        <taxon>Actinomycetes</taxon>
        <taxon>Micrococcales</taxon>
        <taxon>Beutenbergiaceae</taxon>
        <taxon>Miniimonas</taxon>
    </lineage>
</organism>
<dbReference type="AlphaFoldDB" id="A0A5C5BCF0"/>
<keyword evidence="10" id="KW-1185">Reference proteome</keyword>
<evidence type="ECO:0000256" key="3">
    <source>
        <dbReference type="ARBA" id="ARBA00022692"/>
    </source>
</evidence>
<gene>
    <name evidence="9" type="ORF">FH969_06810</name>
</gene>
<dbReference type="Proteomes" id="UP000313849">
    <property type="component" value="Unassembled WGS sequence"/>
</dbReference>
<dbReference type="GO" id="GO:0005886">
    <property type="term" value="C:plasma membrane"/>
    <property type="evidence" value="ECO:0007669"/>
    <property type="project" value="UniProtKB-SubCell"/>
</dbReference>
<feature type="compositionally biased region" description="Basic residues" evidence="6">
    <location>
        <begin position="8"/>
        <end position="26"/>
    </location>
</feature>
<evidence type="ECO:0000313" key="10">
    <source>
        <dbReference type="Proteomes" id="UP000313849"/>
    </source>
</evidence>
<accession>A0A5C5BCF0</accession>
<evidence type="ECO:0000259" key="8">
    <source>
        <dbReference type="Pfam" id="PF00482"/>
    </source>
</evidence>
<reference evidence="9 10" key="1">
    <citation type="submission" date="2019-06" db="EMBL/GenBank/DDBJ databases">
        <title>Draft genome sequence of Miniimonas arenae KCTC 19750T isolated from sea sand.</title>
        <authorList>
            <person name="Park S.-J."/>
        </authorList>
    </citation>
    <scope>NUCLEOTIDE SEQUENCE [LARGE SCALE GENOMIC DNA]</scope>
    <source>
        <strain evidence="9 10">KCTC 19750</strain>
    </source>
</reference>
<protein>
    <recommendedName>
        <fullName evidence="8">Type II secretion system protein GspF domain-containing protein</fullName>
    </recommendedName>
</protein>
<sequence>MRGAAGPRARRVCSRRRGGRGRRRRTSPSSSGAGDDGAHARLAPARRARSRGPARRRRRRRGARRRVAGARRRARCGAAGPRARVDACAGPGRCPRTDGASAHRRGRPPRGRVIALAAALLAVACALAVLPQPAPSTVVAAPHRRRSLMLDPPLVCDLVASLLAAGASVPAALEALGEAAGEEELAVGARMLRLGADWTEAFDRVPSAWGLVLAPLATAWEHGVDPGPSLAAAAAAWRAQRTARAREEAERLAVRLVLPLGLCLLPAFVLLGLVPVVVATGGDLLGAW</sequence>
<evidence type="ECO:0000256" key="6">
    <source>
        <dbReference type="SAM" id="MobiDB-lite"/>
    </source>
</evidence>
<dbReference type="InterPro" id="IPR018076">
    <property type="entry name" value="T2SS_GspF_dom"/>
</dbReference>
<evidence type="ECO:0000256" key="5">
    <source>
        <dbReference type="ARBA" id="ARBA00023136"/>
    </source>
</evidence>
<comment type="caution">
    <text evidence="9">The sequence shown here is derived from an EMBL/GenBank/DDBJ whole genome shotgun (WGS) entry which is preliminary data.</text>
</comment>
<name>A0A5C5BCF0_9MICO</name>
<proteinExistence type="predicted"/>
<evidence type="ECO:0000256" key="2">
    <source>
        <dbReference type="ARBA" id="ARBA00022475"/>
    </source>
</evidence>
<feature type="transmembrane region" description="Helical" evidence="7">
    <location>
        <begin position="256"/>
        <end position="278"/>
    </location>
</feature>
<keyword evidence="4 7" id="KW-1133">Transmembrane helix</keyword>
<dbReference type="Pfam" id="PF00482">
    <property type="entry name" value="T2SSF"/>
    <property type="match status" value="1"/>
</dbReference>
<dbReference type="OrthoDB" id="3267562at2"/>
<feature type="region of interest" description="Disordered" evidence="6">
    <location>
        <begin position="1"/>
        <end position="84"/>
    </location>
</feature>